<evidence type="ECO:0000256" key="1">
    <source>
        <dbReference type="ARBA" id="ARBA00004613"/>
    </source>
</evidence>
<dbReference type="InterPro" id="IPR002331">
    <property type="entry name" value="Lipase_panc"/>
</dbReference>
<gene>
    <name evidence="11 13 14" type="primary">pnliprp1</name>
    <name evidence="10" type="ORF">XENTR_v90027327mg</name>
</gene>
<dbReference type="PRINTS" id="PR00823">
    <property type="entry name" value="PANCLIPASE"/>
</dbReference>
<dbReference type="InterPro" id="IPR036392">
    <property type="entry name" value="PLAT/LH2_dom_sf"/>
</dbReference>
<keyword evidence="6" id="KW-0106">Calcium</keyword>
<dbReference type="GeneID" id="100488133"/>
<accession>A0A6I8SNX4</accession>
<keyword evidence="8" id="KW-0443">Lipid metabolism</keyword>
<dbReference type="Gene3D" id="3.40.50.1820">
    <property type="entry name" value="alpha/beta hydrolase"/>
    <property type="match status" value="1"/>
</dbReference>
<dbReference type="FunFam" id="3.40.50.1820:FF:000715">
    <property type="entry name" value="Triacylglycerol lipase"/>
    <property type="match status" value="1"/>
</dbReference>
<dbReference type="OrthoDB" id="199913at2759"/>
<dbReference type="InterPro" id="IPR001024">
    <property type="entry name" value="PLAT/LH2_dom"/>
</dbReference>
<dbReference type="Gene3D" id="2.60.60.20">
    <property type="entry name" value="PLAT/LH2 domain"/>
    <property type="match status" value="1"/>
</dbReference>
<evidence type="ECO:0000256" key="3">
    <source>
        <dbReference type="ARBA" id="ARBA00022525"/>
    </source>
</evidence>
<dbReference type="AGR" id="Xenbase:XB-GENE-6046948"/>
<feature type="binding site" evidence="6">
    <location>
        <position position="211"/>
    </location>
    <ligand>
        <name>Ca(2+)</name>
        <dbReference type="ChEBI" id="CHEBI:29108"/>
    </ligand>
</feature>
<keyword evidence="3 8" id="KW-0964">Secreted</keyword>
<comment type="subcellular location">
    <subcellularLocation>
        <location evidence="1 8">Secreted</location>
    </subcellularLocation>
</comment>
<dbReference type="InterPro" id="IPR013818">
    <property type="entry name" value="Lipase"/>
</dbReference>
<dbReference type="ESTHER" id="xentr-f6r032">
    <property type="family name" value="Pancreatic_lipase"/>
</dbReference>
<dbReference type="SUPFAM" id="SSF53474">
    <property type="entry name" value="alpha/beta-Hydrolases"/>
    <property type="match status" value="1"/>
</dbReference>
<dbReference type="AlphaFoldDB" id="A0A1B8Y313"/>
<dbReference type="Pfam" id="PF01477">
    <property type="entry name" value="PLAT"/>
    <property type="match status" value="1"/>
</dbReference>
<dbReference type="GO" id="GO:0008970">
    <property type="term" value="F:phospholipase A1 activity"/>
    <property type="evidence" value="ECO:0000318"/>
    <property type="project" value="GO_Central"/>
</dbReference>
<dbReference type="PRINTS" id="PR00821">
    <property type="entry name" value="TAGLIPASE"/>
</dbReference>
<dbReference type="Ensembl" id="ENSXETT00000124600">
    <property type="protein sequence ID" value="ENSXETP00000117193"/>
    <property type="gene ID" value="ENSXETG00000032682"/>
</dbReference>
<evidence type="ECO:0000256" key="2">
    <source>
        <dbReference type="ARBA" id="ARBA00010701"/>
    </source>
</evidence>
<evidence type="ECO:0000313" key="13">
    <source>
        <dbReference type="RefSeq" id="XP_017945499.1"/>
    </source>
</evidence>
<dbReference type="GO" id="GO:0046872">
    <property type="term" value="F:metal ion binding"/>
    <property type="evidence" value="ECO:0007669"/>
    <property type="project" value="UniProtKB-KW"/>
</dbReference>
<reference evidence="10" key="3">
    <citation type="submission" date="2016-05" db="EMBL/GenBank/DDBJ databases">
        <title>WGS assembly of Xenopus tropicalis.</title>
        <authorList>
            <person name="Sessions A."/>
            <person name="Jenkins J."/>
            <person name="Mitros T."/>
            <person name="Lyons J.T."/>
            <person name="Dichmann D.S."/>
            <person name="Robert J."/>
            <person name="Harland R.M."/>
            <person name="Rokhsar D.S."/>
        </authorList>
    </citation>
    <scope>NUCLEOTIDE SEQUENCE</scope>
    <source>
        <strain evidence="10">Nigerian</strain>
    </source>
</reference>
<evidence type="ECO:0000256" key="5">
    <source>
        <dbReference type="PIRSR" id="PIRSR000865-1"/>
    </source>
</evidence>
<dbReference type="GO" id="GO:0006633">
    <property type="term" value="P:fatty acid biosynthetic process"/>
    <property type="evidence" value="ECO:0000318"/>
    <property type="project" value="GO_Central"/>
</dbReference>
<reference evidence="10" key="1">
    <citation type="submission" date="2009-11" db="EMBL/GenBank/DDBJ databases">
        <authorList>
            <consortium name="US DOE Joint Genome Institute (JGI-PGF)"/>
            <person name="Ottilar R."/>
            <person name="Schmutz J."/>
            <person name="Salamov A."/>
            <person name="Cheng J.F."/>
            <person name="Lucas S."/>
            <person name="Pitluck S."/>
            <person name="Gundlach H."/>
            <person name="Guo Y."/>
            <person name="Haberer G."/>
            <person name="Nasrallah J."/>
            <person name="Mayer K.F.X."/>
            <person name="van de Peer Y."/>
            <person name="Weigel D."/>
            <person name="Grigoriev I.V."/>
        </authorList>
    </citation>
    <scope>NUCLEOTIDE SEQUENCE</scope>
    <source>
        <strain evidence="10">Nigerian</strain>
    </source>
</reference>
<feature type="active site" description="Charge relay system" evidence="5">
    <location>
        <position position="192"/>
    </location>
</feature>
<dbReference type="GeneTree" id="ENSGT00940000155139"/>
<evidence type="ECO:0000256" key="8">
    <source>
        <dbReference type="RuleBase" id="RU362046"/>
    </source>
</evidence>
<dbReference type="InterPro" id="IPR029058">
    <property type="entry name" value="AB_hydrolase_fold"/>
</dbReference>
<dbReference type="Reactome" id="R-XTR-975634">
    <property type="pathway name" value="Retinoid metabolism and transport"/>
</dbReference>
<dbReference type="SUPFAM" id="SSF49723">
    <property type="entry name" value="Lipase/lipooxygenase domain (PLAT/LH2 domain)"/>
    <property type="match status" value="1"/>
</dbReference>
<dbReference type="Proteomes" id="UP000008143">
    <property type="component" value="Chromosome 7"/>
</dbReference>
<feature type="domain" description="PLAT" evidence="9">
    <location>
        <begin position="353"/>
        <end position="465"/>
    </location>
</feature>
<proteinExistence type="inferred from homology"/>
<dbReference type="GO" id="GO:0019433">
    <property type="term" value="P:triglyceride catabolic process"/>
    <property type="evidence" value="ECO:0000318"/>
    <property type="project" value="GO_Central"/>
</dbReference>
<dbReference type="Xenbase" id="XB-GENE-6046948">
    <property type="gene designation" value="pnliprp1"/>
</dbReference>
<evidence type="ECO:0000313" key="14">
    <source>
        <dbReference type="Xenbase" id="XB-GENE-6046948"/>
    </source>
</evidence>
<accession>A0A1B8Y313</accession>
<keyword evidence="8" id="KW-0732">Signal</keyword>
<sequence length="468" mass="51166">MVGRWGLIFFLLGCAQGGRVCYGDLGCFTDEPPWGGTAERPLGLLPMSPEAINTRYFLVTRENPDYFQEIISHSSVSTSNFKPNRKTRFIIHGFVNTAERGWQMEMCQAMLEVEDVNCFCIDWRGGSFTLYTQAANNIRVVGAELASFIGYLSKIYDYSPSMIHIIGHSLGAHTAGEVGKRVPGIARISGLDPAGPLFQNTPPEVRLDPTDADFVDAIHTDTSPLIPKIGLGMAQSVGHLDFFPNGGQTMPGCGSNIITRLLDIEELWGGVDNYLACNHLRSYKYYTESIRTPDAFVAFPSDTYEAFMKGTGFPCPSTGCPLMGYYAGFYGRGTLSGLPLYLNTGDVSPYARWRYKVTAKTSGTLSFMGDMKVTLHGLKGNSKEHEIASGYIEPGGTYSAFIDAEADVGPLITLSFTWKKSLIDLIPGTVGADTVTVQYGRDGQTYQFCGKEQVRANVLQSLTPCDSL</sequence>
<feature type="binding site" evidence="6">
    <location>
        <position position="208"/>
    </location>
    <ligand>
        <name>Ca(2+)</name>
        <dbReference type="ChEBI" id="CHEBI:29108"/>
    </ligand>
</feature>
<dbReference type="CDD" id="cd00707">
    <property type="entry name" value="Pancreat_lipase_like"/>
    <property type="match status" value="1"/>
</dbReference>
<dbReference type="GO" id="GO:0004465">
    <property type="term" value="F:lipoprotein lipase activity"/>
    <property type="evidence" value="ECO:0000318"/>
    <property type="project" value="GO_Central"/>
</dbReference>
<evidence type="ECO:0000313" key="12">
    <source>
        <dbReference type="Proteomes" id="UP000008143"/>
    </source>
</evidence>
<dbReference type="Bgee" id="ENSXETG00000032682">
    <property type="expression patterns" value="Expressed in egg cell and 5 other cell types or tissues"/>
</dbReference>
<comment type="similarity">
    <text evidence="2 7">Belongs to the AB hydrolase superfamily. Lipase family.</text>
</comment>
<comment type="catalytic activity">
    <reaction evidence="8">
        <text>a triacylglycerol + H2O = a diacylglycerol + a fatty acid + H(+)</text>
        <dbReference type="Rhea" id="RHEA:12044"/>
        <dbReference type="ChEBI" id="CHEBI:15377"/>
        <dbReference type="ChEBI" id="CHEBI:15378"/>
        <dbReference type="ChEBI" id="CHEBI:17855"/>
        <dbReference type="ChEBI" id="CHEBI:18035"/>
        <dbReference type="ChEBI" id="CHEBI:28868"/>
        <dbReference type="EC" id="3.1.1.3"/>
    </reaction>
</comment>
<dbReference type="SMART" id="SM00308">
    <property type="entry name" value="LH2"/>
    <property type="match status" value="1"/>
</dbReference>
<dbReference type="PIRSF" id="PIRSF000865">
    <property type="entry name" value="Lipoprotein_lipase_LIPH"/>
    <property type="match status" value="1"/>
</dbReference>
<evidence type="ECO:0000313" key="10">
    <source>
        <dbReference type="EMBL" id="OCA17271.1"/>
    </source>
</evidence>
<dbReference type="PANTHER" id="PTHR11610:SF187">
    <property type="entry name" value="TRIACYLGLYCEROL LIPASE"/>
    <property type="match status" value="1"/>
</dbReference>
<dbReference type="FunFam" id="2.60.60.20:FF:000003">
    <property type="entry name" value="Triacylglycerol lipase"/>
    <property type="match status" value="1"/>
</dbReference>
<keyword evidence="8" id="KW-0442">Lipid degradation</keyword>
<evidence type="ECO:0000256" key="6">
    <source>
        <dbReference type="PIRSR" id="PIRSR000865-2"/>
    </source>
</evidence>
<feature type="active site" description="Charge relay system" evidence="5">
    <location>
        <position position="279"/>
    </location>
</feature>
<dbReference type="InterPro" id="IPR016272">
    <property type="entry name" value="Lipase_LIPH"/>
</dbReference>
<feature type="signal peptide" evidence="8">
    <location>
        <begin position="1"/>
        <end position="17"/>
    </location>
</feature>
<dbReference type="EMBL" id="KV460512">
    <property type="protein sequence ID" value="OCA17271.1"/>
    <property type="molecule type" value="Genomic_DNA"/>
</dbReference>
<reference evidence="10 11" key="2">
    <citation type="journal article" date="2010" name="Science">
        <title>The genome of the Western clawed frog Xenopus tropicalis.</title>
        <authorList>
            <person name="Hellsten U."/>
            <person name="Harland R.M."/>
            <person name="Gilchrist M.J."/>
            <person name="Hendrix D."/>
            <person name="Jurka J."/>
            <person name="Kapitonov V."/>
            <person name="Ovcharenko I."/>
            <person name="Putnam N.H."/>
            <person name="Shu S."/>
            <person name="Taher L."/>
            <person name="Blitz I.L."/>
            <person name="Blumberg B."/>
            <person name="Dichmann D.S."/>
            <person name="Dubchak I."/>
            <person name="Amaya E."/>
            <person name="Detter J.C."/>
            <person name="Fletcher R."/>
            <person name="Gerhard D.S."/>
            <person name="Goodstein D."/>
            <person name="Graves T."/>
            <person name="Grigoriev I.V."/>
            <person name="Grimwood J."/>
            <person name="Kawashima T."/>
            <person name="Lindquist E."/>
            <person name="Lucas S.M."/>
            <person name="Mead P.E."/>
            <person name="Mitros T."/>
            <person name="Ogino H."/>
            <person name="Ohta Y."/>
            <person name="Poliakov A.V."/>
            <person name="Pollet N."/>
            <person name="Robert J."/>
            <person name="Salamov A."/>
            <person name="Sater A.K."/>
            <person name="Schmutz J."/>
            <person name="Terry A."/>
            <person name="Vize P.D."/>
            <person name="Warren W.C."/>
            <person name="Wells D."/>
            <person name="Wills A."/>
            <person name="Wilson R.K."/>
            <person name="Zimmerman L.B."/>
            <person name="Zorn A.M."/>
            <person name="Grainger R."/>
            <person name="Grammer T."/>
            <person name="Khokha M.K."/>
            <person name="Richardson P.M."/>
            <person name="Rokhsar D.S."/>
        </authorList>
    </citation>
    <scope>NUCLEOTIDE SEQUENCE [LARGE SCALE GENOMIC DNA]</scope>
    <source>
        <strain evidence="10 11">Nigerian</strain>
    </source>
</reference>
<keyword evidence="6" id="KW-0479">Metal-binding</keyword>
<reference evidence="13" key="5">
    <citation type="submission" date="2025-04" db="UniProtKB">
        <authorList>
            <consortium name="RefSeq"/>
        </authorList>
    </citation>
    <scope>IDENTIFICATION</scope>
    <source>
        <strain evidence="13">Nigerian</strain>
        <tissue evidence="13">Liver and blood</tissue>
    </source>
</reference>
<dbReference type="InterPro" id="IPR000734">
    <property type="entry name" value="TAG_lipase"/>
</dbReference>
<dbReference type="PANTHER" id="PTHR11610">
    <property type="entry name" value="LIPASE"/>
    <property type="match status" value="1"/>
</dbReference>
<feature type="chain" id="PRO_5044514141" description="Triacylglycerol lipase" evidence="8">
    <location>
        <begin position="18"/>
        <end position="468"/>
    </location>
</feature>
<dbReference type="InterPro" id="IPR033906">
    <property type="entry name" value="Lipase_N"/>
</dbReference>
<dbReference type="CTD" id="5407"/>
<dbReference type="GO" id="GO:0005615">
    <property type="term" value="C:extracellular space"/>
    <property type="evidence" value="ECO:0000318"/>
    <property type="project" value="GO_Central"/>
</dbReference>
<organism evidence="10">
    <name type="scientific">Xenopus tropicalis</name>
    <name type="common">Western clawed frog</name>
    <name type="synonym">Silurana tropicalis</name>
    <dbReference type="NCBI Taxonomy" id="8364"/>
    <lineage>
        <taxon>Eukaryota</taxon>
        <taxon>Metazoa</taxon>
        <taxon>Chordata</taxon>
        <taxon>Craniata</taxon>
        <taxon>Vertebrata</taxon>
        <taxon>Euteleostomi</taxon>
        <taxon>Amphibia</taxon>
        <taxon>Batrachia</taxon>
        <taxon>Anura</taxon>
        <taxon>Pipoidea</taxon>
        <taxon>Pipidae</taxon>
        <taxon>Xenopodinae</taxon>
        <taxon>Xenopus</taxon>
        <taxon>Silurana</taxon>
    </lineage>
</organism>
<feature type="active site" description="Nucleophile" evidence="5">
    <location>
        <position position="169"/>
    </location>
</feature>
<evidence type="ECO:0000256" key="4">
    <source>
        <dbReference type="ARBA" id="ARBA00023157"/>
    </source>
</evidence>
<dbReference type="KEGG" id="xtr:100488133"/>
<dbReference type="GO" id="GO:0034375">
    <property type="term" value="P:high-density lipoprotein particle remodeling"/>
    <property type="evidence" value="ECO:0000318"/>
    <property type="project" value="GO_Central"/>
</dbReference>
<dbReference type="Reactome" id="R-XTR-192456">
    <property type="pathway name" value="Digestion of dietary lipid"/>
</dbReference>
<evidence type="ECO:0000256" key="7">
    <source>
        <dbReference type="RuleBase" id="RU004262"/>
    </source>
</evidence>
<protein>
    <recommendedName>
        <fullName evidence="8">Triacylglycerol lipase</fullName>
        <ecNumber evidence="8">3.1.1.3</ecNumber>
    </recommendedName>
    <alternativeName>
        <fullName evidence="8">Pancreatic lipase</fullName>
    </alternativeName>
</protein>
<reference evidence="11" key="4">
    <citation type="submission" date="2020-05" db="UniProtKB">
        <authorList>
            <consortium name="Ensembl"/>
        </authorList>
    </citation>
    <scope>IDENTIFICATION</scope>
</reference>
<dbReference type="Pfam" id="PF00151">
    <property type="entry name" value="Lipase"/>
    <property type="match status" value="1"/>
</dbReference>
<dbReference type="Ensembl" id="ENSXETT00000085415">
    <property type="protein sequence ID" value="ENSXETP00000099975"/>
    <property type="gene ID" value="ENSXETG00000032682"/>
</dbReference>
<evidence type="ECO:0000259" key="9">
    <source>
        <dbReference type="SMART" id="SM00308"/>
    </source>
</evidence>
<keyword evidence="4 8" id="KW-1015">Disulfide bond</keyword>
<feature type="binding site" evidence="6">
    <location>
        <position position="206"/>
    </location>
    <ligand>
        <name>Ca(2+)</name>
        <dbReference type="ChEBI" id="CHEBI:29108"/>
    </ligand>
</feature>
<evidence type="ECO:0000313" key="11">
    <source>
        <dbReference type="Ensembl" id="ENSXETP00000099975"/>
    </source>
</evidence>
<keyword evidence="12" id="KW-1185">Reference proteome</keyword>
<dbReference type="EC" id="3.1.1.3" evidence="8"/>
<dbReference type="RefSeq" id="XP_017945499.1">
    <property type="nucleotide sequence ID" value="XM_018090010.2"/>
</dbReference>
<name>A0A1B8Y313_XENTR</name>
<dbReference type="OMA" id="KSFRRCK"/>
<dbReference type="GO" id="GO:0042632">
    <property type="term" value="P:cholesterol homeostasis"/>
    <property type="evidence" value="ECO:0000318"/>
    <property type="project" value="GO_Central"/>
</dbReference>